<gene>
    <name evidence="2" type="ORF">KGM_210657</name>
</gene>
<evidence type="ECO:0000313" key="3">
    <source>
        <dbReference type="Proteomes" id="UP000007151"/>
    </source>
</evidence>
<dbReference type="STRING" id="278856.A0A212EPD3"/>
<organism evidence="2 3">
    <name type="scientific">Danaus plexippus plexippus</name>
    <dbReference type="NCBI Taxonomy" id="278856"/>
    <lineage>
        <taxon>Eukaryota</taxon>
        <taxon>Metazoa</taxon>
        <taxon>Ecdysozoa</taxon>
        <taxon>Arthropoda</taxon>
        <taxon>Hexapoda</taxon>
        <taxon>Insecta</taxon>
        <taxon>Pterygota</taxon>
        <taxon>Neoptera</taxon>
        <taxon>Endopterygota</taxon>
        <taxon>Lepidoptera</taxon>
        <taxon>Glossata</taxon>
        <taxon>Ditrysia</taxon>
        <taxon>Papilionoidea</taxon>
        <taxon>Nymphalidae</taxon>
        <taxon>Danainae</taxon>
        <taxon>Danaini</taxon>
        <taxon>Danaina</taxon>
        <taxon>Danaus</taxon>
        <taxon>Danaus</taxon>
    </lineage>
</organism>
<evidence type="ECO:0000313" key="2">
    <source>
        <dbReference type="EMBL" id="OWR43343.1"/>
    </source>
</evidence>
<feature type="compositionally biased region" description="Basic and acidic residues" evidence="1">
    <location>
        <begin position="73"/>
        <end position="90"/>
    </location>
</feature>
<keyword evidence="3" id="KW-1185">Reference proteome</keyword>
<comment type="caution">
    <text evidence="2">The sequence shown here is derived from an EMBL/GenBank/DDBJ whole genome shotgun (WGS) entry which is preliminary data.</text>
</comment>
<dbReference type="Proteomes" id="UP000007151">
    <property type="component" value="Unassembled WGS sequence"/>
</dbReference>
<name>A0A212EPD3_DANPL</name>
<accession>A0A212EPD3</accession>
<feature type="region of interest" description="Disordered" evidence="1">
    <location>
        <begin position="54"/>
        <end position="182"/>
    </location>
</feature>
<dbReference type="InParanoid" id="A0A212EPD3"/>
<dbReference type="AlphaFoldDB" id="A0A212EPD3"/>
<feature type="compositionally biased region" description="Basic residues" evidence="1">
    <location>
        <begin position="160"/>
        <end position="174"/>
    </location>
</feature>
<reference evidence="2 3" key="1">
    <citation type="journal article" date="2011" name="Cell">
        <title>The monarch butterfly genome yields insights into long-distance migration.</title>
        <authorList>
            <person name="Zhan S."/>
            <person name="Merlin C."/>
            <person name="Boore J.L."/>
            <person name="Reppert S.M."/>
        </authorList>
    </citation>
    <scope>NUCLEOTIDE SEQUENCE [LARGE SCALE GENOMIC DNA]</scope>
    <source>
        <strain evidence="2">F-2</strain>
    </source>
</reference>
<proteinExistence type="predicted"/>
<dbReference type="EMBL" id="AGBW02013491">
    <property type="protein sequence ID" value="OWR43343.1"/>
    <property type="molecule type" value="Genomic_DNA"/>
</dbReference>
<protein>
    <submittedName>
        <fullName evidence="2">Uncharacterized protein</fullName>
    </submittedName>
</protein>
<feature type="compositionally biased region" description="Basic and acidic residues" evidence="1">
    <location>
        <begin position="142"/>
        <end position="158"/>
    </location>
</feature>
<evidence type="ECO:0000256" key="1">
    <source>
        <dbReference type="SAM" id="MobiDB-lite"/>
    </source>
</evidence>
<dbReference type="KEGG" id="dpl:KGM_210657"/>
<sequence length="182" mass="20257">MTAGVATRRKTRSRKSWARIEQEQVWYKNIYFVRRLKCLYGDWPTLGAAVAGARCHSTPPPQEDSAHHNGNADQERKPLEEQPMKAEKVDPSANHHAHYDRHAFDKSKTAAGKGGNKSGKHKWVPLDIDVKAGRSKHGQHAPRQDHDTVSLNGEDSRGRGAPRGRGSVRGRGTRRGASTDTR</sequence>